<dbReference type="GO" id="GO:0009986">
    <property type="term" value="C:cell surface"/>
    <property type="evidence" value="ECO:0007669"/>
    <property type="project" value="TreeGrafter"/>
</dbReference>
<dbReference type="OrthoDB" id="240436at2"/>
<dbReference type="InterPro" id="IPR017853">
    <property type="entry name" value="GH"/>
</dbReference>
<dbReference type="InterPro" id="IPR001547">
    <property type="entry name" value="Glyco_hydro_5"/>
</dbReference>
<feature type="signal peptide" evidence="8">
    <location>
        <begin position="1"/>
        <end position="20"/>
    </location>
</feature>
<dbReference type="GO" id="GO:0005576">
    <property type="term" value="C:extracellular region"/>
    <property type="evidence" value="ECO:0007669"/>
    <property type="project" value="TreeGrafter"/>
</dbReference>
<evidence type="ECO:0000256" key="1">
    <source>
        <dbReference type="ARBA" id="ARBA00005641"/>
    </source>
</evidence>
<dbReference type="EMBL" id="CP036266">
    <property type="protein sequence ID" value="QDT18848.1"/>
    <property type="molecule type" value="Genomic_DNA"/>
</dbReference>
<evidence type="ECO:0000256" key="7">
    <source>
        <dbReference type="RuleBase" id="RU361153"/>
    </source>
</evidence>
<keyword evidence="11" id="KW-1185">Reference proteome</keyword>
<dbReference type="Gene3D" id="3.20.20.80">
    <property type="entry name" value="Glycosidases"/>
    <property type="match status" value="1"/>
</dbReference>
<proteinExistence type="inferred from homology"/>
<name>A0A517PHJ5_9PLAN</name>
<evidence type="ECO:0000313" key="11">
    <source>
        <dbReference type="Proteomes" id="UP000320421"/>
    </source>
</evidence>
<dbReference type="GO" id="GO:0008422">
    <property type="term" value="F:beta-glucosidase activity"/>
    <property type="evidence" value="ECO:0007669"/>
    <property type="project" value="TreeGrafter"/>
</dbReference>
<dbReference type="PANTHER" id="PTHR31297">
    <property type="entry name" value="GLUCAN ENDO-1,6-BETA-GLUCOSIDASE B"/>
    <property type="match status" value="1"/>
</dbReference>
<dbReference type="GO" id="GO:0030245">
    <property type="term" value="P:cellulose catabolic process"/>
    <property type="evidence" value="ECO:0007669"/>
    <property type="project" value="UniProtKB-KW"/>
</dbReference>
<reference evidence="10 11" key="1">
    <citation type="submission" date="2019-02" db="EMBL/GenBank/DDBJ databases">
        <title>Deep-cultivation of Planctomycetes and their phenomic and genomic characterization uncovers novel biology.</title>
        <authorList>
            <person name="Wiegand S."/>
            <person name="Jogler M."/>
            <person name="Boedeker C."/>
            <person name="Pinto D."/>
            <person name="Vollmers J."/>
            <person name="Rivas-Marin E."/>
            <person name="Kohn T."/>
            <person name="Peeters S.H."/>
            <person name="Heuer A."/>
            <person name="Rast P."/>
            <person name="Oberbeckmann S."/>
            <person name="Bunk B."/>
            <person name="Jeske O."/>
            <person name="Meyerdierks A."/>
            <person name="Storesund J.E."/>
            <person name="Kallscheuer N."/>
            <person name="Luecker S."/>
            <person name="Lage O.M."/>
            <person name="Pohl T."/>
            <person name="Merkel B.J."/>
            <person name="Hornburger P."/>
            <person name="Mueller R.-W."/>
            <person name="Bruemmer F."/>
            <person name="Labrenz M."/>
            <person name="Spormann A.M."/>
            <person name="Op den Camp H."/>
            <person name="Overmann J."/>
            <person name="Amann R."/>
            <person name="Jetten M.S.M."/>
            <person name="Mascher T."/>
            <person name="Medema M.H."/>
            <person name="Devos D.P."/>
            <person name="Kaster A.-K."/>
            <person name="Ovreas L."/>
            <person name="Rohde M."/>
            <person name="Galperin M.Y."/>
            <person name="Jogler C."/>
        </authorList>
    </citation>
    <scope>NUCLEOTIDE SEQUENCE [LARGE SCALE GENOMIC DNA]</scope>
    <source>
        <strain evidence="10 11">HG66A1</strain>
    </source>
</reference>
<evidence type="ECO:0000313" key="10">
    <source>
        <dbReference type="EMBL" id="QDT18848.1"/>
    </source>
</evidence>
<evidence type="ECO:0000256" key="3">
    <source>
        <dbReference type="ARBA" id="ARBA00023001"/>
    </source>
</evidence>
<evidence type="ECO:0000256" key="4">
    <source>
        <dbReference type="ARBA" id="ARBA00023277"/>
    </source>
</evidence>
<evidence type="ECO:0000259" key="9">
    <source>
        <dbReference type="Pfam" id="PF00150"/>
    </source>
</evidence>
<keyword evidence="8" id="KW-0732">Signal</keyword>
<organism evidence="10 11">
    <name type="scientific">Gimesia chilikensis</name>
    <dbReference type="NCBI Taxonomy" id="2605989"/>
    <lineage>
        <taxon>Bacteria</taxon>
        <taxon>Pseudomonadati</taxon>
        <taxon>Planctomycetota</taxon>
        <taxon>Planctomycetia</taxon>
        <taxon>Planctomycetales</taxon>
        <taxon>Planctomycetaceae</taxon>
        <taxon>Gimesia</taxon>
    </lineage>
</organism>
<dbReference type="Pfam" id="PF00150">
    <property type="entry name" value="Cellulase"/>
    <property type="match status" value="1"/>
</dbReference>
<keyword evidence="3" id="KW-0136">Cellulose degradation</keyword>
<keyword evidence="2 7" id="KW-0378">Hydrolase</keyword>
<comment type="similarity">
    <text evidence="1 7">Belongs to the glycosyl hydrolase 5 (cellulase A) family.</text>
</comment>
<dbReference type="PANTHER" id="PTHR31297:SF41">
    <property type="entry name" value="ENDOGLUCANASE, PUTATIVE (AFU_ORTHOLOGUE AFUA_5G01830)-RELATED"/>
    <property type="match status" value="1"/>
</dbReference>
<dbReference type="RefSeq" id="WP_145180690.1">
    <property type="nucleotide sequence ID" value="NZ_CP036266.1"/>
</dbReference>
<gene>
    <name evidence="10" type="ORF">HG66A1_06100</name>
</gene>
<dbReference type="AlphaFoldDB" id="A0A517PHJ5"/>
<feature type="chain" id="PRO_5022058872" evidence="8">
    <location>
        <begin position="21"/>
        <end position="365"/>
    </location>
</feature>
<evidence type="ECO:0000256" key="2">
    <source>
        <dbReference type="ARBA" id="ARBA00022801"/>
    </source>
</evidence>
<keyword evidence="5 7" id="KW-0326">Glycosidase</keyword>
<protein>
    <submittedName>
        <fullName evidence="10">Cellulase (Glycosyl hydrolase family 5)</fullName>
    </submittedName>
</protein>
<feature type="domain" description="Glycoside hydrolase family 5" evidence="9">
    <location>
        <begin position="64"/>
        <end position="276"/>
    </location>
</feature>
<evidence type="ECO:0000256" key="8">
    <source>
        <dbReference type="SAM" id="SignalP"/>
    </source>
</evidence>
<keyword evidence="4" id="KW-0119">Carbohydrate metabolism</keyword>
<sequence precursor="true">MCARSLAVIVCLWFASYLQAAELEWIQVSADGKSFVTAESQQRFVPWGFNYDHDRKSRLLEDYWDKEWQEIEADFAEMKALGANVVRIHIQFGKFMSAPDQPRKEALKKLGDLLELAEQTGLYLDLTGLGCYHKQDVPAWYDALSDQGRWEAQTHFWSAVAKRCAGSPAIFCYDLMNEPVVHGGKKKGTDWLGPGFAGKHFVQRITLSPDERTRPEIAAAWIKTLAQAIREQDSNHLITVGMVPWSLERKGLQSGFVPEKVSAHLDFICVHLYPEKGKVDEAIETLKGFDIGKPLVIEETFPLKSSPEEFEQFMLESRKYAEGWIGFYWGQSLQEYQQGTTISDAIMARWLEFFKQNGPRFKETQ</sequence>
<keyword evidence="6" id="KW-0624">Polysaccharide degradation</keyword>
<dbReference type="Proteomes" id="UP000320421">
    <property type="component" value="Chromosome"/>
</dbReference>
<accession>A0A517PHJ5</accession>
<evidence type="ECO:0000256" key="6">
    <source>
        <dbReference type="ARBA" id="ARBA00023326"/>
    </source>
</evidence>
<evidence type="ECO:0000256" key="5">
    <source>
        <dbReference type="ARBA" id="ARBA00023295"/>
    </source>
</evidence>
<dbReference type="SUPFAM" id="SSF51445">
    <property type="entry name" value="(Trans)glycosidases"/>
    <property type="match status" value="1"/>
</dbReference>
<dbReference type="InterPro" id="IPR050386">
    <property type="entry name" value="Glycosyl_hydrolase_5"/>
</dbReference>